<protein>
    <submittedName>
        <fullName evidence="2">Uncharacterized protein</fullName>
    </submittedName>
</protein>
<proteinExistence type="predicted"/>
<dbReference type="Proteomes" id="UP000499080">
    <property type="component" value="Unassembled WGS sequence"/>
</dbReference>
<sequence length="146" mass="16299">MQDDDTITQASSRRLFSHHCLKISVLSISQKEKSLDHCETIRRKRPSMLSDGVIVLHDKTLLAKFKNCCKSSSGKSGANLPYSPDLAPNLGSKHLTGTRFSSESDVRTVVENWLNGQGRDFYSAGLNNFALRSDKCLNRFGDHVEK</sequence>
<dbReference type="OrthoDB" id="6431520at2759"/>
<dbReference type="InterPro" id="IPR036397">
    <property type="entry name" value="RNaseH_sf"/>
</dbReference>
<keyword evidence="3" id="KW-1185">Reference proteome</keyword>
<organism evidence="2 3">
    <name type="scientific">Araneus ventricosus</name>
    <name type="common">Orbweaver spider</name>
    <name type="synonym">Epeira ventricosa</name>
    <dbReference type="NCBI Taxonomy" id="182803"/>
    <lineage>
        <taxon>Eukaryota</taxon>
        <taxon>Metazoa</taxon>
        <taxon>Ecdysozoa</taxon>
        <taxon>Arthropoda</taxon>
        <taxon>Chelicerata</taxon>
        <taxon>Arachnida</taxon>
        <taxon>Araneae</taxon>
        <taxon>Araneomorphae</taxon>
        <taxon>Entelegynae</taxon>
        <taxon>Araneoidea</taxon>
        <taxon>Araneidae</taxon>
        <taxon>Araneus</taxon>
    </lineage>
</organism>
<dbReference type="GO" id="GO:0003676">
    <property type="term" value="F:nucleic acid binding"/>
    <property type="evidence" value="ECO:0007669"/>
    <property type="project" value="InterPro"/>
</dbReference>
<comment type="caution">
    <text evidence="2">The sequence shown here is derived from an EMBL/GenBank/DDBJ whole genome shotgun (WGS) entry which is preliminary data.</text>
</comment>
<accession>A0A4Y2WUG3</accession>
<dbReference type="EMBL" id="BGPR01065661">
    <property type="protein sequence ID" value="GBO40425.1"/>
    <property type="molecule type" value="Genomic_DNA"/>
</dbReference>
<gene>
    <name evidence="1" type="ORF">AVEN_129024_1</name>
    <name evidence="2" type="ORF">AVEN_169023_1</name>
</gene>
<evidence type="ECO:0000313" key="3">
    <source>
        <dbReference type="Proteomes" id="UP000499080"/>
    </source>
</evidence>
<name>A0A4Y2WUG3_ARAVE</name>
<dbReference type="AlphaFoldDB" id="A0A4Y2WUG3"/>
<reference evidence="2 3" key="1">
    <citation type="journal article" date="2019" name="Sci. Rep.">
        <title>Orb-weaving spider Araneus ventricosus genome elucidates the spidroin gene catalogue.</title>
        <authorList>
            <person name="Kono N."/>
            <person name="Nakamura H."/>
            <person name="Ohtoshi R."/>
            <person name="Moran D.A.P."/>
            <person name="Shinohara A."/>
            <person name="Yoshida Y."/>
            <person name="Fujiwara M."/>
            <person name="Mori M."/>
            <person name="Tomita M."/>
            <person name="Arakawa K."/>
        </authorList>
    </citation>
    <scope>NUCLEOTIDE SEQUENCE [LARGE SCALE GENOMIC DNA]</scope>
</reference>
<dbReference type="Gene3D" id="3.30.420.10">
    <property type="entry name" value="Ribonuclease H-like superfamily/Ribonuclease H"/>
    <property type="match status" value="1"/>
</dbReference>
<evidence type="ECO:0000313" key="1">
    <source>
        <dbReference type="EMBL" id="GBO40425.1"/>
    </source>
</evidence>
<evidence type="ECO:0000313" key="2">
    <source>
        <dbReference type="EMBL" id="GBO40426.1"/>
    </source>
</evidence>
<dbReference type="EMBL" id="BGPR01065663">
    <property type="protein sequence ID" value="GBO40426.1"/>
    <property type="molecule type" value="Genomic_DNA"/>
</dbReference>